<organism evidence="1 2">
    <name type="scientific">Penicillium cosmopolitanum</name>
    <dbReference type="NCBI Taxonomy" id="1131564"/>
    <lineage>
        <taxon>Eukaryota</taxon>
        <taxon>Fungi</taxon>
        <taxon>Dikarya</taxon>
        <taxon>Ascomycota</taxon>
        <taxon>Pezizomycotina</taxon>
        <taxon>Eurotiomycetes</taxon>
        <taxon>Eurotiomycetidae</taxon>
        <taxon>Eurotiales</taxon>
        <taxon>Aspergillaceae</taxon>
        <taxon>Penicillium</taxon>
    </lineage>
</organism>
<proteinExistence type="predicted"/>
<keyword evidence="2" id="KW-1185">Reference proteome</keyword>
<reference evidence="1" key="2">
    <citation type="journal article" date="2023" name="IMA Fungus">
        <title>Comparative genomic study of the Penicillium genus elucidates a diverse pangenome and 15 lateral gene transfer events.</title>
        <authorList>
            <person name="Petersen C."/>
            <person name="Sorensen T."/>
            <person name="Nielsen M.R."/>
            <person name="Sondergaard T.E."/>
            <person name="Sorensen J.L."/>
            <person name="Fitzpatrick D.A."/>
            <person name="Frisvad J.C."/>
            <person name="Nielsen K.L."/>
        </authorList>
    </citation>
    <scope>NUCLEOTIDE SEQUENCE</scope>
    <source>
        <strain evidence="1">IBT 29677</strain>
    </source>
</reference>
<dbReference type="GeneID" id="81369944"/>
<name>A0A9W9W3X2_9EURO</name>
<accession>A0A9W9W3X2</accession>
<comment type="caution">
    <text evidence="1">The sequence shown here is derived from an EMBL/GenBank/DDBJ whole genome shotgun (WGS) entry which is preliminary data.</text>
</comment>
<protein>
    <submittedName>
        <fullName evidence="1">Uncharacterized protein</fullName>
    </submittedName>
</protein>
<dbReference type="Proteomes" id="UP001147747">
    <property type="component" value="Unassembled WGS sequence"/>
</dbReference>
<gene>
    <name evidence="1" type="ORF">N7509_006327</name>
</gene>
<dbReference type="EMBL" id="JAPZBU010000006">
    <property type="protein sequence ID" value="KAJ5398214.1"/>
    <property type="molecule type" value="Genomic_DNA"/>
</dbReference>
<evidence type="ECO:0000313" key="2">
    <source>
        <dbReference type="Proteomes" id="UP001147747"/>
    </source>
</evidence>
<dbReference type="AlphaFoldDB" id="A0A9W9W3X2"/>
<dbReference type="OrthoDB" id="3259529at2759"/>
<dbReference type="RefSeq" id="XP_056490266.1">
    <property type="nucleotide sequence ID" value="XM_056630964.1"/>
</dbReference>
<sequence length="140" mass="16380">MVECFCEYLPSKKSRSNLIIVLYIVYWKKHKGGPSCFIHPFFLFKDKVRLTATRARFHDSSDLRLLEKRYKLRFKHLHEFLDLAYIGQAIKNFPELDRLFARIGVDVEAALLASESLDLEKLNPPGSFEVQLQLSDIQFT</sequence>
<evidence type="ECO:0000313" key="1">
    <source>
        <dbReference type="EMBL" id="KAJ5398214.1"/>
    </source>
</evidence>
<reference evidence="1" key="1">
    <citation type="submission" date="2022-12" db="EMBL/GenBank/DDBJ databases">
        <authorList>
            <person name="Petersen C."/>
        </authorList>
    </citation>
    <scope>NUCLEOTIDE SEQUENCE</scope>
    <source>
        <strain evidence="1">IBT 29677</strain>
    </source>
</reference>